<protein>
    <submittedName>
        <fullName evidence="2">(salmon louse) hypothetical protein</fullName>
    </submittedName>
</protein>
<dbReference type="EMBL" id="HG994589">
    <property type="protein sequence ID" value="CAF2795684.1"/>
    <property type="molecule type" value="Genomic_DNA"/>
</dbReference>
<evidence type="ECO:0000313" key="2">
    <source>
        <dbReference type="EMBL" id="CAF2795684.1"/>
    </source>
</evidence>
<evidence type="ECO:0000259" key="1">
    <source>
        <dbReference type="Pfam" id="PF13843"/>
    </source>
</evidence>
<evidence type="ECO:0000313" key="3">
    <source>
        <dbReference type="Proteomes" id="UP000675881"/>
    </source>
</evidence>
<dbReference type="InterPro" id="IPR052638">
    <property type="entry name" value="PiggyBac_TE-derived"/>
</dbReference>
<proteinExistence type="predicted"/>
<dbReference type="PANTHER" id="PTHR47055:SF3">
    <property type="entry name" value="PHORBOL-ESTER_DAG-TYPE DOMAIN-CONTAINING PROTEIN"/>
    <property type="match status" value="1"/>
</dbReference>
<dbReference type="AlphaFoldDB" id="A0A7R8CEX6"/>
<organism evidence="2 3">
    <name type="scientific">Lepeophtheirus salmonis</name>
    <name type="common">Salmon louse</name>
    <name type="synonym">Caligus salmonis</name>
    <dbReference type="NCBI Taxonomy" id="72036"/>
    <lineage>
        <taxon>Eukaryota</taxon>
        <taxon>Metazoa</taxon>
        <taxon>Ecdysozoa</taxon>
        <taxon>Arthropoda</taxon>
        <taxon>Crustacea</taxon>
        <taxon>Multicrustacea</taxon>
        <taxon>Hexanauplia</taxon>
        <taxon>Copepoda</taxon>
        <taxon>Siphonostomatoida</taxon>
        <taxon>Caligidae</taxon>
        <taxon>Lepeophtheirus</taxon>
    </lineage>
</organism>
<name>A0A7R8CEX6_LEPSM</name>
<dbReference type="Proteomes" id="UP000675881">
    <property type="component" value="Chromosome 10"/>
</dbReference>
<sequence length="179" mass="20688">MTLLDTVNSEDEEDLDSLVCDSDTEFEYVDEAVQNAIENDQDMSVSEFVIWFLDFDELFRLIVKESMRYAQQKGVSFVVTTEEIKVFHGIILGMNLMVLPSIKDYWCTDQFGVDWIKTTMPRDSSVNLVQQLKERGIYFTGTISEERKGPPEFIPDKELRKTTASMDPFVNVNAGFWRP</sequence>
<dbReference type="GO" id="GO:0043565">
    <property type="term" value="F:sequence-specific DNA binding"/>
    <property type="evidence" value="ECO:0007669"/>
    <property type="project" value="TreeGrafter"/>
</dbReference>
<gene>
    <name evidence="2" type="ORF">LSAA_2731</name>
</gene>
<accession>A0A7R8CEX6</accession>
<dbReference type="InterPro" id="IPR029526">
    <property type="entry name" value="PGBD"/>
</dbReference>
<reference evidence="2" key="1">
    <citation type="submission" date="2021-02" db="EMBL/GenBank/DDBJ databases">
        <authorList>
            <person name="Bekaert M."/>
        </authorList>
    </citation>
    <scope>NUCLEOTIDE SEQUENCE</scope>
    <source>
        <strain evidence="2">IoA-00</strain>
    </source>
</reference>
<feature type="domain" description="PiggyBac transposable element-derived protein" evidence="1">
    <location>
        <begin position="56"/>
        <end position="122"/>
    </location>
</feature>
<keyword evidence="3" id="KW-1185">Reference proteome</keyword>
<dbReference type="OrthoDB" id="6370318at2759"/>
<dbReference type="Pfam" id="PF13843">
    <property type="entry name" value="DDE_Tnp_1_7"/>
    <property type="match status" value="1"/>
</dbReference>
<dbReference type="PANTHER" id="PTHR47055">
    <property type="entry name" value="DDE_TNP_1_7 DOMAIN-CONTAINING PROTEIN"/>
    <property type="match status" value="1"/>
</dbReference>